<feature type="domain" description="DNA2/NAM7 helicase-like C-terminal" evidence="20">
    <location>
        <begin position="890"/>
        <end position="1103"/>
    </location>
</feature>
<keyword evidence="8" id="KW-0227">DNA damage</keyword>
<evidence type="ECO:0000256" key="15">
    <source>
        <dbReference type="ARBA" id="ARBA00023204"/>
    </source>
</evidence>
<evidence type="ECO:0000256" key="5">
    <source>
        <dbReference type="ARBA" id="ARBA00022722"/>
    </source>
</evidence>
<protein>
    <recommendedName>
        <fullName evidence="2">DNA helicase</fullName>
        <ecNumber evidence="2">3.6.4.12</ecNumber>
    </recommendedName>
</protein>
<feature type="domain" description="DNA2/NAM7 helicase helicase" evidence="19">
    <location>
        <begin position="688"/>
        <end position="790"/>
    </location>
</feature>
<dbReference type="GO" id="GO:0003677">
    <property type="term" value="F:DNA binding"/>
    <property type="evidence" value="ECO:0007669"/>
    <property type="project" value="UniProtKB-KW"/>
</dbReference>
<comment type="cofactor">
    <cofactor evidence="1">
        <name>[4Fe-4S] cluster</name>
        <dbReference type="ChEBI" id="CHEBI:49883"/>
    </cofactor>
</comment>
<dbReference type="InterPro" id="IPR041679">
    <property type="entry name" value="DNA2/NAM7-like_C"/>
</dbReference>
<keyword evidence="10 21" id="KW-0347">Helicase</keyword>
<dbReference type="GO" id="GO:0016787">
    <property type="term" value="F:hydrolase activity"/>
    <property type="evidence" value="ECO:0007669"/>
    <property type="project" value="UniProtKB-KW"/>
</dbReference>
<keyword evidence="13" id="KW-0411">Iron-sulfur</keyword>
<evidence type="ECO:0000259" key="20">
    <source>
        <dbReference type="Pfam" id="PF13087"/>
    </source>
</evidence>
<keyword evidence="4" id="KW-0235">DNA replication</keyword>
<dbReference type="GO" id="GO:0006260">
    <property type="term" value="P:DNA replication"/>
    <property type="evidence" value="ECO:0007669"/>
    <property type="project" value="UniProtKB-KW"/>
</dbReference>
<evidence type="ECO:0000256" key="2">
    <source>
        <dbReference type="ARBA" id="ARBA00012551"/>
    </source>
</evidence>
<dbReference type="Proteomes" id="UP000245535">
    <property type="component" value="Unassembled WGS sequence"/>
</dbReference>
<dbReference type="Pfam" id="PF08696">
    <property type="entry name" value="Dna2"/>
    <property type="match status" value="1"/>
</dbReference>
<dbReference type="CDD" id="cd18808">
    <property type="entry name" value="SF1_C_Upf1"/>
    <property type="match status" value="1"/>
</dbReference>
<evidence type="ECO:0000259" key="19">
    <source>
        <dbReference type="Pfam" id="PF13086"/>
    </source>
</evidence>
<keyword evidence="6" id="KW-0479">Metal-binding</keyword>
<feature type="domain" description="DNA replication factor Dna2 N-terminal" evidence="18">
    <location>
        <begin position="213"/>
        <end position="358"/>
    </location>
</feature>
<dbReference type="OrthoDB" id="9757917at2"/>
<evidence type="ECO:0000256" key="1">
    <source>
        <dbReference type="ARBA" id="ARBA00001966"/>
    </source>
</evidence>
<dbReference type="InterPro" id="IPR045055">
    <property type="entry name" value="DNA2/NAM7-like"/>
</dbReference>
<keyword evidence="12" id="KW-0408">Iron</keyword>
<evidence type="ECO:0000256" key="4">
    <source>
        <dbReference type="ARBA" id="ARBA00022705"/>
    </source>
</evidence>
<gene>
    <name evidence="21" type="ORF">BC781_10577</name>
</gene>
<evidence type="ECO:0000259" key="18">
    <source>
        <dbReference type="Pfam" id="PF08696"/>
    </source>
</evidence>
<dbReference type="InterPro" id="IPR027417">
    <property type="entry name" value="P-loop_NTPase"/>
</dbReference>
<dbReference type="Gene3D" id="3.40.50.300">
    <property type="entry name" value="P-loop containing nucleotide triphosphate hydrolases"/>
    <property type="match status" value="2"/>
</dbReference>
<dbReference type="GO" id="GO:0046872">
    <property type="term" value="F:metal ion binding"/>
    <property type="evidence" value="ECO:0007669"/>
    <property type="project" value="UniProtKB-KW"/>
</dbReference>
<evidence type="ECO:0000256" key="7">
    <source>
        <dbReference type="ARBA" id="ARBA00022741"/>
    </source>
</evidence>
<dbReference type="InterPro" id="IPR014808">
    <property type="entry name" value="DNA_replication_fac_Dna2_N"/>
</dbReference>
<dbReference type="InterPro" id="IPR041677">
    <property type="entry name" value="DNA2/NAM7_AAA_11"/>
</dbReference>
<dbReference type="GO" id="GO:0051539">
    <property type="term" value="F:4 iron, 4 sulfur cluster binding"/>
    <property type="evidence" value="ECO:0007669"/>
    <property type="project" value="UniProtKB-KW"/>
</dbReference>
<evidence type="ECO:0000256" key="8">
    <source>
        <dbReference type="ARBA" id="ARBA00022763"/>
    </source>
</evidence>
<keyword evidence="5" id="KW-0540">Nuclease</keyword>
<dbReference type="Pfam" id="PF13087">
    <property type="entry name" value="AAA_12"/>
    <property type="match status" value="1"/>
</dbReference>
<dbReference type="Gene3D" id="3.90.320.10">
    <property type="match status" value="1"/>
</dbReference>
<dbReference type="GO" id="GO:0003678">
    <property type="term" value="F:DNA helicase activity"/>
    <property type="evidence" value="ECO:0007669"/>
    <property type="project" value="UniProtKB-EC"/>
</dbReference>
<evidence type="ECO:0000256" key="17">
    <source>
        <dbReference type="ARBA" id="ARBA00047995"/>
    </source>
</evidence>
<keyword evidence="7" id="KW-0547">Nucleotide-binding</keyword>
<dbReference type="InterPro" id="IPR047187">
    <property type="entry name" value="SF1_C_Upf1"/>
</dbReference>
<proteinExistence type="predicted"/>
<dbReference type="Pfam" id="PF13086">
    <property type="entry name" value="AAA_11"/>
    <property type="match status" value="2"/>
</dbReference>
<dbReference type="PANTHER" id="PTHR10887:SF495">
    <property type="entry name" value="HELICASE SENATAXIN ISOFORM X1-RELATED"/>
    <property type="match status" value="1"/>
</dbReference>
<evidence type="ECO:0000256" key="13">
    <source>
        <dbReference type="ARBA" id="ARBA00023014"/>
    </source>
</evidence>
<dbReference type="RefSeq" id="WP_109620358.1">
    <property type="nucleotide sequence ID" value="NZ_QGDO01000005.1"/>
</dbReference>
<comment type="caution">
    <text evidence="21">The sequence shown here is derived from an EMBL/GenBank/DDBJ whole genome shotgun (WGS) entry which is preliminary data.</text>
</comment>
<dbReference type="GO" id="GO:0004518">
    <property type="term" value="F:nuclease activity"/>
    <property type="evidence" value="ECO:0007669"/>
    <property type="project" value="UniProtKB-KW"/>
</dbReference>
<keyword evidence="14" id="KW-0238">DNA-binding</keyword>
<keyword evidence="11" id="KW-0067">ATP-binding</keyword>
<dbReference type="EMBL" id="QGDO01000005">
    <property type="protein sequence ID" value="PWJ40014.1"/>
    <property type="molecule type" value="Genomic_DNA"/>
</dbReference>
<dbReference type="InterPro" id="IPR011604">
    <property type="entry name" value="PDDEXK-like_dom_sf"/>
</dbReference>
<sequence>MAEHPKAVEFFKGIQDIHKDDRLSEDQKFIKLKSLTELITKELTSEETLHFSTLFARISFIGNKYRLPRKLIWRLHKFRITEQKVRKEHYRPSNEEYLFAIWTIAQTIHLIYEASIPEEIEELKPTSSPYIETAYEVEDRIDYIRMEVIGFDHELKILQCDTDDSLSIEPIKVKYGIPNVNYGYEPSILKLWVGAQLNLIDTYIDHDGFFIPKHFILEPDYLIDVTAVAESRQKTQFLPKLHLLKKFSISSTSAAMHLGNVANFFLDELLQEDVDDPIVFEETLKKTFQNYPLAYTCIDDLQSKDELKKFIEKAKLHFGNIRRVVRQDLKSNNIDSTNCYIEPSFFSEKYGLQGRLDLLHFSEKKDHFDIIELKSGSSPQMGMWGESMWSNHQIQANLYRMMLESAFGVDSQQINPAIFYSSAPESNLRFAAIAQTLEREILNARNMIVHFEFELARATSNLEILKLLNGINNRQLLGLPPFTQQDVQIFEDTIRDLNPTEKAYLLTYTGFIAREHLLAKVGDTEFRQGLASIWLDDFESKAENFSIFFDLEIIENKADAENPFIRFKRTNPLNDFVNFREGDIGILYPKNNDNDTALNNQIFKCTISSITKDEILIRFRYKQRNTAFFTEYTKWAIEHDFMDQGVSSMYKSLFSFLKNTPNSRKQTLLGIAPPVQNPLAEFESDDVLNEEERRILGKALACEDYFLIVGPPGTGKTSRMLKNLTANLHKDPERNILLMAYTNRAVDEICESVDEAISKTVDGKRKFIRISSEFSTSPQWRDSLLDKVASEATTRKELKSKIEPYRIFIGTVASITGKQDIFKLKDFDIALIDEASQILEPQIIGLLPKIKRFVMIGDQKQLPAIVQQESKESATEEKVLHDIGLQNCRNSYFERIFNQCKLNGWDWAFDMLTHQGRMHEYISVFANQSFYDNRLTTVPLPWQSAPFDIKSGGENEFENILASNRLLFIPSGENQDRKSDKVHSEEAKRCVEIVKATEALYKKNNKPFNPAKVIGIITPYRNQIALIRHELEKADIEYVDQITIDTVERYQGSQREVIIMSFCVNTIFQVENLMSLTDDGLVDRKLNVAITRARQQMIFLGNEELLSKEPIFFRLIEWVKSCKGYISSNPVLDTLNAIPDETFENIYRTEVTSVLKNDPRTTNSLILGENNHYLRNIIIEYGITDFSNEFKHSAQSLNTDNTSFSPRDKVLLYASLKMKKRYYASRYVFNSERHIIESFAKTHHNRICFFDFGAGPMTAGLSFFQEFKNLEKNFIANFIGVERAEEMRNLAKVFSSEIISKQSYIQNEALIKDLNWKYLGDCFNQSHLVIFNFSYIFNSLNLSDALRWAERIEQIVKHYHQNEYLLIFQTAATEKHHYNYRFFRDKLKVLTRLHSSGNRIIRSESKLYQDDYDQQEEVYYEVWTQ</sequence>
<dbReference type="GO" id="GO:0005524">
    <property type="term" value="F:ATP binding"/>
    <property type="evidence" value="ECO:0007669"/>
    <property type="project" value="UniProtKB-KW"/>
</dbReference>
<feature type="domain" description="DNA2/NAM7 helicase helicase" evidence="19">
    <location>
        <begin position="795"/>
        <end position="867"/>
    </location>
</feature>
<evidence type="ECO:0000313" key="22">
    <source>
        <dbReference type="Proteomes" id="UP000245535"/>
    </source>
</evidence>
<evidence type="ECO:0000256" key="12">
    <source>
        <dbReference type="ARBA" id="ARBA00023004"/>
    </source>
</evidence>
<evidence type="ECO:0000256" key="14">
    <source>
        <dbReference type="ARBA" id="ARBA00023125"/>
    </source>
</evidence>
<name>A0A315Z791_SEDFL</name>
<keyword evidence="9" id="KW-0378">Hydrolase</keyword>
<dbReference type="PANTHER" id="PTHR10887">
    <property type="entry name" value="DNA2/NAM7 HELICASE FAMILY"/>
    <property type="match status" value="1"/>
</dbReference>
<evidence type="ECO:0000256" key="16">
    <source>
        <dbReference type="ARBA" id="ARBA00023268"/>
    </source>
</evidence>
<organism evidence="21 22">
    <name type="scientific">Sediminitomix flava</name>
    <dbReference type="NCBI Taxonomy" id="379075"/>
    <lineage>
        <taxon>Bacteria</taxon>
        <taxon>Pseudomonadati</taxon>
        <taxon>Bacteroidota</taxon>
        <taxon>Cytophagia</taxon>
        <taxon>Cytophagales</taxon>
        <taxon>Flammeovirgaceae</taxon>
        <taxon>Sediminitomix</taxon>
    </lineage>
</organism>
<evidence type="ECO:0000256" key="3">
    <source>
        <dbReference type="ARBA" id="ARBA00022485"/>
    </source>
</evidence>
<dbReference type="EC" id="3.6.4.12" evidence="2"/>
<keyword evidence="16" id="KW-0511">Multifunctional enzyme</keyword>
<dbReference type="SUPFAM" id="SSF52540">
    <property type="entry name" value="P-loop containing nucleoside triphosphate hydrolases"/>
    <property type="match status" value="1"/>
</dbReference>
<evidence type="ECO:0000256" key="9">
    <source>
        <dbReference type="ARBA" id="ARBA00022801"/>
    </source>
</evidence>
<evidence type="ECO:0000256" key="11">
    <source>
        <dbReference type="ARBA" id="ARBA00022840"/>
    </source>
</evidence>
<evidence type="ECO:0000256" key="10">
    <source>
        <dbReference type="ARBA" id="ARBA00022806"/>
    </source>
</evidence>
<evidence type="ECO:0000256" key="6">
    <source>
        <dbReference type="ARBA" id="ARBA00022723"/>
    </source>
</evidence>
<accession>A0A315Z791</accession>
<dbReference type="GO" id="GO:0006281">
    <property type="term" value="P:DNA repair"/>
    <property type="evidence" value="ECO:0007669"/>
    <property type="project" value="UniProtKB-KW"/>
</dbReference>
<reference evidence="21 22" key="1">
    <citation type="submission" date="2018-03" db="EMBL/GenBank/DDBJ databases">
        <title>Genomic Encyclopedia of Archaeal and Bacterial Type Strains, Phase II (KMG-II): from individual species to whole genera.</title>
        <authorList>
            <person name="Goeker M."/>
        </authorList>
    </citation>
    <scope>NUCLEOTIDE SEQUENCE [LARGE SCALE GENOMIC DNA]</scope>
    <source>
        <strain evidence="21 22">DSM 28229</strain>
    </source>
</reference>
<keyword evidence="22" id="KW-1185">Reference proteome</keyword>
<evidence type="ECO:0000313" key="21">
    <source>
        <dbReference type="EMBL" id="PWJ40014.1"/>
    </source>
</evidence>
<comment type="catalytic activity">
    <reaction evidence="17">
        <text>ATP + H2O = ADP + phosphate + H(+)</text>
        <dbReference type="Rhea" id="RHEA:13065"/>
        <dbReference type="ChEBI" id="CHEBI:15377"/>
        <dbReference type="ChEBI" id="CHEBI:15378"/>
        <dbReference type="ChEBI" id="CHEBI:30616"/>
        <dbReference type="ChEBI" id="CHEBI:43474"/>
        <dbReference type="ChEBI" id="CHEBI:456216"/>
        <dbReference type="EC" id="3.6.4.12"/>
    </reaction>
</comment>
<keyword evidence="3" id="KW-0004">4Fe-4S</keyword>
<keyword evidence="15" id="KW-0234">DNA repair</keyword>